<gene>
    <name evidence="1" type="ORF">OUZ56_033259</name>
</gene>
<protein>
    <submittedName>
        <fullName evidence="1">Uncharacterized protein</fullName>
    </submittedName>
</protein>
<comment type="caution">
    <text evidence="1">The sequence shown here is derived from an EMBL/GenBank/DDBJ whole genome shotgun (WGS) entry which is preliminary data.</text>
</comment>
<proteinExistence type="predicted"/>
<reference evidence="1 2" key="1">
    <citation type="journal article" date="2023" name="Nucleic Acids Res.">
        <title>The hologenome of Daphnia magna reveals possible DNA methylation and microbiome-mediated evolution of the host genome.</title>
        <authorList>
            <person name="Chaturvedi A."/>
            <person name="Li X."/>
            <person name="Dhandapani V."/>
            <person name="Marshall H."/>
            <person name="Kissane S."/>
            <person name="Cuenca-Cambronero M."/>
            <person name="Asole G."/>
            <person name="Calvet F."/>
            <person name="Ruiz-Romero M."/>
            <person name="Marangio P."/>
            <person name="Guigo R."/>
            <person name="Rago D."/>
            <person name="Mirbahai L."/>
            <person name="Eastwood N."/>
            <person name="Colbourne J.K."/>
            <person name="Zhou J."/>
            <person name="Mallon E."/>
            <person name="Orsini L."/>
        </authorList>
    </citation>
    <scope>NUCLEOTIDE SEQUENCE [LARGE SCALE GENOMIC DNA]</scope>
    <source>
        <strain evidence="1">LRV0_1</strain>
    </source>
</reference>
<name>A0ABQ9ZXK1_9CRUS</name>
<organism evidence="1 2">
    <name type="scientific">Daphnia magna</name>
    <dbReference type="NCBI Taxonomy" id="35525"/>
    <lineage>
        <taxon>Eukaryota</taxon>
        <taxon>Metazoa</taxon>
        <taxon>Ecdysozoa</taxon>
        <taxon>Arthropoda</taxon>
        <taxon>Crustacea</taxon>
        <taxon>Branchiopoda</taxon>
        <taxon>Diplostraca</taxon>
        <taxon>Cladocera</taxon>
        <taxon>Anomopoda</taxon>
        <taxon>Daphniidae</taxon>
        <taxon>Daphnia</taxon>
    </lineage>
</organism>
<sequence>MLGANYITFLTGKFNQDPIEVMLRIRPPEVSSKLAMYTKSSRQYNSSPHAFVFITEKSTKVPSVFQMLKHPKQYKMADC</sequence>
<dbReference type="Proteomes" id="UP001234178">
    <property type="component" value="Unassembled WGS sequence"/>
</dbReference>
<evidence type="ECO:0000313" key="1">
    <source>
        <dbReference type="EMBL" id="KAK4017627.1"/>
    </source>
</evidence>
<accession>A0ABQ9ZXK1</accession>
<dbReference type="EMBL" id="JAOYFB010000010">
    <property type="protein sequence ID" value="KAK4017627.1"/>
    <property type="molecule type" value="Genomic_DNA"/>
</dbReference>
<keyword evidence="2" id="KW-1185">Reference proteome</keyword>
<evidence type="ECO:0000313" key="2">
    <source>
        <dbReference type="Proteomes" id="UP001234178"/>
    </source>
</evidence>